<feature type="transmembrane region" description="Helical" evidence="8">
    <location>
        <begin position="12"/>
        <end position="33"/>
    </location>
</feature>
<dbReference type="GO" id="GO:0020037">
    <property type="term" value="F:heme binding"/>
    <property type="evidence" value="ECO:0007669"/>
    <property type="project" value="InterPro"/>
</dbReference>
<evidence type="ECO:0000256" key="8">
    <source>
        <dbReference type="SAM" id="Phobius"/>
    </source>
</evidence>
<dbReference type="PANTHER" id="PTHR24305">
    <property type="entry name" value="CYTOCHROME P450"/>
    <property type="match status" value="1"/>
</dbReference>
<dbReference type="Gene3D" id="1.10.630.10">
    <property type="entry name" value="Cytochrome P450"/>
    <property type="match status" value="1"/>
</dbReference>
<dbReference type="AlphaFoldDB" id="A0AAV9PM34"/>
<organism evidence="9 10">
    <name type="scientific">Saxophila tyrrhenica</name>
    <dbReference type="NCBI Taxonomy" id="1690608"/>
    <lineage>
        <taxon>Eukaryota</taxon>
        <taxon>Fungi</taxon>
        <taxon>Dikarya</taxon>
        <taxon>Ascomycota</taxon>
        <taxon>Pezizomycotina</taxon>
        <taxon>Dothideomycetes</taxon>
        <taxon>Dothideomycetidae</taxon>
        <taxon>Mycosphaerellales</taxon>
        <taxon>Extremaceae</taxon>
        <taxon>Saxophila</taxon>
    </lineage>
</organism>
<keyword evidence="7" id="KW-0503">Monooxygenase</keyword>
<comment type="caution">
    <text evidence="9">The sequence shown here is derived from an EMBL/GenBank/DDBJ whole genome shotgun (WGS) entry which is preliminary data.</text>
</comment>
<evidence type="ECO:0000256" key="2">
    <source>
        <dbReference type="ARBA" id="ARBA00010617"/>
    </source>
</evidence>
<dbReference type="InterPro" id="IPR001128">
    <property type="entry name" value="Cyt_P450"/>
</dbReference>
<evidence type="ECO:0000313" key="9">
    <source>
        <dbReference type="EMBL" id="KAK5174974.1"/>
    </source>
</evidence>
<reference evidence="9 10" key="1">
    <citation type="submission" date="2023-08" db="EMBL/GenBank/DDBJ databases">
        <title>Black Yeasts Isolated from many extreme environments.</title>
        <authorList>
            <person name="Coleine C."/>
            <person name="Stajich J.E."/>
            <person name="Selbmann L."/>
        </authorList>
    </citation>
    <scope>NUCLEOTIDE SEQUENCE [LARGE SCALE GENOMIC DNA]</scope>
    <source>
        <strain evidence="9 10">CCFEE 5935</strain>
    </source>
</reference>
<evidence type="ECO:0000256" key="5">
    <source>
        <dbReference type="ARBA" id="ARBA00023004"/>
    </source>
</evidence>
<keyword evidence="8" id="KW-0472">Membrane</keyword>
<evidence type="ECO:0008006" key="11">
    <source>
        <dbReference type="Google" id="ProtNLM"/>
    </source>
</evidence>
<dbReference type="InterPro" id="IPR002401">
    <property type="entry name" value="Cyt_P450_E_grp-I"/>
</dbReference>
<dbReference type="PANTHER" id="PTHR24305:SF210">
    <property type="entry name" value="CYTOCHROME P450 MONOOXYGENASE ASQL-RELATED"/>
    <property type="match status" value="1"/>
</dbReference>
<comment type="cofactor">
    <cofactor evidence="1 6">
        <name>heme</name>
        <dbReference type="ChEBI" id="CHEBI:30413"/>
    </cofactor>
</comment>
<evidence type="ECO:0000313" key="10">
    <source>
        <dbReference type="Proteomes" id="UP001337655"/>
    </source>
</evidence>
<dbReference type="EMBL" id="JAVRRT010000001">
    <property type="protein sequence ID" value="KAK5174974.1"/>
    <property type="molecule type" value="Genomic_DNA"/>
</dbReference>
<evidence type="ECO:0000256" key="7">
    <source>
        <dbReference type="RuleBase" id="RU000461"/>
    </source>
</evidence>
<dbReference type="InterPro" id="IPR017972">
    <property type="entry name" value="Cyt_P450_CS"/>
</dbReference>
<keyword evidence="4 6" id="KW-0479">Metal-binding</keyword>
<sequence>MGVLEPGDVTKPWTLVASVVAVSVAYFVGSIVYRLYFHPLHHIPGPWINAVSRVPYIRHLLAGTTVVNVSELHAKYGEVVRISPNEISFTSGDTAWQDIYGFRTGKHKGHLSMLKDPAWYAQPPGSAHIICSSNEDHSRFRKVLSHSFSDKALANQETLLQGYVDLLINQLKDVTSKDKSPQDLTQWYNWTTFDVMADLLFGEPFGSLQELATSKYIHMLFDSFTAFKYWYIMYYWPWTKRLRNWILDQRVIQNRLTYYKFVASQTQKRAQRETQRPDLMTTILQHNGEKGAVISATEMNNNNSVMLTAGSETTATLLSGVTYLLLKNPEVLAKLMKDVRGRWKKYDDITLESVNNTPYLIAVLQEGLRYFPPVPAGFERRVGKGGEVVSGYFIPENTALSVSSYPTGHSERNFKDPEAFVPERWMGDPRYADDKKSSINPFSFGPRNCLGKNLAYAEMRLILAKMIWSFDLELDPKSDDWMKRCKVNTLWEKPELAVRVKEVVRE</sequence>
<evidence type="ECO:0000256" key="6">
    <source>
        <dbReference type="PIRSR" id="PIRSR602401-1"/>
    </source>
</evidence>
<dbReference type="PRINTS" id="PR00385">
    <property type="entry name" value="P450"/>
</dbReference>
<keyword evidence="8" id="KW-0812">Transmembrane</keyword>
<keyword evidence="8" id="KW-1133">Transmembrane helix</keyword>
<evidence type="ECO:0000256" key="1">
    <source>
        <dbReference type="ARBA" id="ARBA00001971"/>
    </source>
</evidence>
<dbReference type="SUPFAM" id="SSF48264">
    <property type="entry name" value="Cytochrome P450"/>
    <property type="match status" value="1"/>
</dbReference>
<dbReference type="Proteomes" id="UP001337655">
    <property type="component" value="Unassembled WGS sequence"/>
</dbReference>
<dbReference type="GO" id="GO:0016705">
    <property type="term" value="F:oxidoreductase activity, acting on paired donors, with incorporation or reduction of molecular oxygen"/>
    <property type="evidence" value="ECO:0007669"/>
    <property type="project" value="InterPro"/>
</dbReference>
<dbReference type="CDD" id="cd11058">
    <property type="entry name" value="CYP60B-like"/>
    <property type="match status" value="1"/>
</dbReference>
<dbReference type="GO" id="GO:0005506">
    <property type="term" value="F:iron ion binding"/>
    <property type="evidence" value="ECO:0007669"/>
    <property type="project" value="InterPro"/>
</dbReference>
<dbReference type="Pfam" id="PF00067">
    <property type="entry name" value="p450"/>
    <property type="match status" value="1"/>
</dbReference>
<dbReference type="GeneID" id="89921462"/>
<accession>A0AAV9PM34</accession>
<keyword evidence="10" id="KW-1185">Reference proteome</keyword>
<evidence type="ECO:0000256" key="4">
    <source>
        <dbReference type="ARBA" id="ARBA00022723"/>
    </source>
</evidence>
<dbReference type="GO" id="GO:0004497">
    <property type="term" value="F:monooxygenase activity"/>
    <property type="evidence" value="ECO:0007669"/>
    <property type="project" value="UniProtKB-KW"/>
</dbReference>
<name>A0AAV9PM34_9PEZI</name>
<keyword evidence="3 6" id="KW-0349">Heme</keyword>
<dbReference type="RefSeq" id="XP_064663612.1">
    <property type="nucleotide sequence ID" value="XM_064797378.1"/>
</dbReference>
<dbReference type="PROSITE" id="PS00086">
    <property type="entry name" value="CYTOCHROME_P450"/>
    <property type="match status" value="1"/>
</dbReference>
<comment type="similarity">
    <text evidence="2 7">Belongs to the cytochrome P450 family.</text>
</comment>
<dbReference type="PRINTS" id="PR00463">
    <property type="entry name" value="EP450I"/>
</dbReference>
<protein>
    <recommendedName>
        <fullName evidence="11">Cytochrome P450 monooxygenase</fullName>
    </recommendedName>
</protein>
<dbReference type="InterPro" id="IPR050121">
    <property type="entry name" value="Cytochrome_P450_monoxygenase"/>
</dbReference>
<keyword evidence="5 6" id="KW-0408">Iron</keyword>
<proteinExistence type="inferred from homology"/>
<dbReference type="InterPro" id="IPR036396">
    <property type="entry name" value="Cyt_P450_sf"/>
</dbReference>
<gene>
    <name evidence="9" type="ORF">LTR77_000110</name>
</gene>
<evidence type="ECO:0000256" key="3">
    <source>
        <dbReference type="ARBA" id="ARBA00022617"/>
    </source>
</evidence>
<keyword evidence="7" id="KW-0560">Oxidoreductase</keyword>
<feature type="binding site" description="axial binding residue" evidence="6">
    <location>
        <position position="449"/>
    </location>
    <ligand>
        <name>heme</name>
        <dbReference type="ChEBI" id="CHEBI:30413"/>
    </ligand>
    <ligandPart>
        <name>Fe</name>
        <dbReference type="ChEBI" id="CHEBI:18248"/>
    </ligandPart>
</feature>